<proteinExistence type="predicted"/>
<dbReference type="CDD" id="cd04301">
    <property type="entry name" value="NAT_SF"/>
    <property type="match status" value="1"/>
</dbReference>
<dbReference type="RefSeq" id="WP_386770356.1">
    <property type="nucleotide sequence ID" value="NZ_JBHRUG010000001.1"/>
</dbReference>
<dbReference type="Proteomes" id="UP001595579">
    <property type="component" value="Unassembled WGS sequence"/>
</dbReference>
<dbReference type="Gene3D" id="3.40.630.30">
    <property type="match status" value="1"/>
</dbReference>
<dbReference type="SUPFAM" id="SSF55729">
    <property type="entry name" value="Acyl-CoA N-acyltransferases (Nat)"/>
    <property type="match status" value="1"/>
</dbReference>
<protein>
    <submittedName>
        <fullName evidence="1">GNAT family N-acetyltransferase</fullName>
        <ecNumber evidence="1">2.3.1.-</ecNumber>
    </submittedName>
</protein>
<gene>
    <name evidence="1" type="ORF">ACFOEV_00135</name>
</gene>
<accession>A0ABV7LID0</accession>
<keyword evidence="2" id="KW-1185">Reference proteome</keyword>
<sequence>MSRVASYWKSPVSPNPDFKVEVFNDSGTSVGIASYGVSPIFDRVYVFGLDIDPEFRRQGYGLAFLWHLACRHRLPISPVKELQPAKQFWNAARRMGEAGLVVLPESDMDDEKERWLHLQPEIDQLECQISARLDRNEPWSEAVGRGLDA</sequence>
<organism evidence="1 2">
    <name type="scientific">Litchfieldella rifensis</name>
    <dbReference type="NCBI Taxonomy" id="762643"/>
    <lineage>
        <taxon>Bacteria</taxon>
        <taxon>Pseudomonadati</taxon>
        <taxon>Pseudomonadota</taxon>
        <taxon>Gammaproteobacteria</taxon>
        <taxon>Oceanospirillales</taxon>
        <taxon>Halomonadaceae</taxon>
        <taxon>Litchfieldella</taxon>
    </lineage>
</organism>
<keyword evidence="1" id="KW-0808">Transferase</keyword>
<reference evidence="2" key="1">
    <citation type="journal article" date="2019" name="Int. J. Syst. Evol. Microbiol.">
        <title>The Global Catalogue of Microorganisms (GCM) 10K type strain sequencing project: providing services to taxonomists for standard genome sequencing and annotation.</title>
        <authorList>
            <consortium name="The Broad Institute Genomics Platform"/>
            <consortium name="The Broad Institute Genome Sequencing Center for Infectious Disease"/>
            <person name="Wu L."/>
            <person name="Ma J."/>
        </authorList>
    </citation>
    <scope>NUCLEOTIDE SEQUENCE [LARGE SCALE GENOMIC DNA]</scope>
    <source>
        <strain evidence="2">CECT 7698</strain>
    </source>
</reference>
<name>A0ABV7LID0_9GAMM</name>
<keyword evidence="1" id="KW-0012">Acyltransferase</keyword>
<evidence type="ECO:0000313" key="1">
    <source>
        <dbReference type="EMBL" id="MFC3282012.1"/>
    </source>
</evidence>
<dbReference type="InterPro" id="IPR016181">
    <property type="entry name" value="Acyl_CoA_acyltransferase"/>
</dbReference>
<dbReference type="EMBL" id="JBHRUG010000001">
    <property type="protein sequence ID" value="MFC3282012.1"/>
    <property type="molecule type" value="Genomic_DNA"/>
</dbReference>
<evidence type="ECO:0000313" key="2">
    <source>
        <dbReference type="Proteomes" id="UP001595579"/>
    </source>
</evidence>
<dbReference type="EC" id="2.3.1.-" evidence="1"/>
<comment type="caution">
    <text evidence="1">The sequence shown here is derived from an EMBL/GenBank/DDBJ whole genome shotgun (WGS) entry which is preliminary data.</text>
</comment>
<dbReference type="GO" id="GO:0016746">
    <property type="term" value="F:acyltransferase activity"/>
    <property type="evidence" value="ECO:0007669"/>
    <property type="project" value="UniProtKB-KW"/>
</dbReference>